<sequence>MCETWFDLCHNEQFIVLSDKDNMLDFANETLKYEGKKLYTIVNDAEEFCNRMGYIVHDKPYCYNGIPIGQKIDLSKEKPQWNKQRPTNKGIVSMSFYKLLSYFLTNTQAYGNYLFYLGLILIVIMILYEVNIWQQKMRQEQIDISKQIKQKLKINQEKRIKKRKILDILRGQINQQESNVNQKQHNKQIDNIDKLD</sequence>
<dbReference type="Proteomes" id="UP000039865">
    <property type="component" value="Unassembled WGS sequence"/>
</dbReference>
<name>A0A078AZE1_STYLE</name>
<gene>
    <name evidence="3" type="primary">Contig4707.g5028</name>
    <name evidence="3" type="ORF">STYLEM_15667</name>
</gene>
<evidence type="ECO:0000256" key="1">
    <source>
        <dbReference type="SAM" id="MobiDB-lite"/>
    </source>
</evidence>
<dbReference type="AlphaFoldDB" id="A0A078AZE1"/>
<dbReference type="InParanoid" id="A0A078AZE1"/>
<keyword evidence="2" id="KW-0812">Transmembrane</keyword>
<evidence type="ECO:0000313" key="4">
    <source>
        <dbReference type="Proteomes" id="UP000039865"/>
    </source>
</evidence>
<keyword evidence="2" id="KW-1133">Transmembrane helix</keyword>
<accession>A0A078AZE1</accession>
<feature type="region of interest" description="Disordered" evidence="1">
    <location>
        <begin position="177"/>
        <end position="196"/>
    </location>
</feature>
<evidence type="ECO:0000256" key="2">
    <source>
        <dbReference type="SAM" id="Phobius"/>
    </source>
</evidence>
<dbReference type="EMBL" id="CCKQ01014784">
    <property type="protein sequence ID" value="CDW86572.1"/>
    <property type="molecule type" value="Genomic_DNA"/>
</dbReference>
<protein>
    <recommendedName>
        <fullName evidence="5">Transmembrane protein</fullName>
    </recommendedName>
</protein>
<evidence type="ECO:0000313" key="3">
    <source>
        <dbReference type="EMBL" id="CDW86572.1"/>
    </source>
</evidence>
<keyword evidence="2" id="KW-0472">Membrane</keyword>
<organism evidence="3 4">
    <name type="scientific">Stylonychia lemnae</name>
    <name type="common">Ciliate</name>
    <dbReference type="NCBI Taxonomy" id="5949"/>
    <lineage>
        <taxon>Eukaryota</taxon>
        <taxon>Sar</taxon>
        <taxon>Alveolata</taxon>
        <taxon>Ciliophora</taxon>
        <taxon>Intramacronucleata</taxon>
        <taxon>Spirotrichea</taxon>
        <taxon>Stichotrichia</taxon>
        <taxon>Sporadotrichida</taxon>
        <taxon>Oxytrichidae</taxon>
        <taxon>Stylonychinae</taxon>
        <taxon>Stylonychia</taxon>
    </lineage>
</organism>
<feature type="compositionally biased region" description="Basic and acidic residues" evidence="1">
    <location>
        <begin position="187"/>
        <end position="196"/>
    </location>
</feature>
<evidence type="ECO:0008006" key="5">
    <source>
        <dbReference type="Google" id="ProtNLM"/>
    </source>
</evidence>
<reference evidence="3 4" key="1">
    <citation type="submission" date="2014-06" db="EMBL/GenBank/DDBJ databases">
        <authorList>
            <person name="Swart Estienne"/>
        </authorList>
    </citation>
    <scope>NUCLEOTIDE SEQUENCE [LARGE SCALE GENOMIC DNA]</scope>
    <source>
        <strain evidence="3 4">130c</strain>
    </source>
</reference>
<keyword evidence="4" id="KW-1185">Reference proteome</keyword>
<proteinExistence type="predicted"/>
<feature type="transmembrane region" description="Helical" evidence="2">
    <location>
        <begin position="110"/>
        <end position="128"/>
    </location>
</feature>